<dbReference type="NCBIfam" id="TIGR00121">
    <property type="entry name" value="birA_ligase"/>
    <property type="match status" value="1"/>
</dbReference>
<dbReference type="InterPro" id="IPR045864">
    <property type="entry name" value="aa-tRNA-synth_II/BPL/LPL"/>
</dbReference>
<sequence length="270" mass="28117">MSGGDLFPLASAESSDFDYRESTGSTNADLVAEAAQKGDFAVIASLGQTAGRGRLDRAWSAPVGEMLAASVLLRTRTASGALLPVEAWGWYPLIAGGALRAAIDDLLPDREVTLKWPNDVQIGGQKVSGLLADLVTVDGVPDAVVMGSGINLTIAAENLPTPTSTSLTLEGATGTAAEIGDRVFTAYLKNLRALVERLAASGGDTSGIRDTVVAVCDTVGRRVRVELPDGENRYGTATGLDEAGRLLVLQDDVDTEFAVAAGDVTHLRYE</sequence>
<dbReference type="InterPro" id="IPR003142">
    <property type="entry name" value="BPL_C"/>
</dbReference>
<name>A0ABN6Y6L1_9MICO</name>
<dbReference type="InterPro" id="IPR004408">
    <property type="entry name" value="Biotin_CoA_COase_ligase"/>
</dbReference>
<dbReference type="Proteomes" id="UP001321486">
    <property type="component" value="Chromosome"/>
</dbReference>
<keyword evidence="7" id="KW-1185">Reference proteome</keyword>
<dbReference type="InterPro" id="IPR004143">
    <property type="entry name" value="BPL_LPL_catalytic"/>
</dbReference>
<keyword evidence="2" id="KW-0092">Biotin</keyword>
<dbReference type="Gene3D" id="3.30.930.10">
    <property type="entry name" value="Bira Bifunctional Protein, Domain 2"/>
    <property type="match status" value="1"/>
</dbReference>
<evidence type="ECO:0000256" key="3">
    <source>
        <dbReference type="ARBA" id="ARBA00024227"/>
    </source>
</evidence>
<evidence type="ECO:0000256" key="2">
    <source>
        <dbReference type="ARBA" id="ARBA00023267"/>
    </source>
</evidence>
<proteinExistence type="predicted"/>
<dbReference type="Pfam" id="PF02237">
    <property type="entry name" value="BPL_C"/>
    <property type="match status" value="1"/>
</dbReference>
<organism evidence="6 7">
    <name type="scientific">Frondihabitans sucicola</name>
    <dbReference type="NCBI Taxonomy" id="1268041"/>
    <lineage>
        <taxon>Bacteria</taxon>
        <taxon>Bacillati</taxon>
        <taxon>Actinomycetota</taxon>
        <taxon>Actinomycetes</taxon>
        <taxon>Micrococcales</taxon>
        <taxon>Microbacteriaceae</taxon>
        <taxon>Frondihabitans</taxon>
    </lineage>
</organism>
<dbReference type="SUPFAM" id="SSF55681">
    <property type="entry name" value="Class II aaRS and biotin synthetases"/>
    <property type="match status" value="1"/>
</dbReference>
<reference evidence="7" key="1">
    <citation type="journal article" date="2019" name="Int. J. Syst. Evol. Microbiol.">
        <title>The Global Catalogue of Microorganisms (GCM) 10K type strain sequencing project: providing services to taxonomists for standard genome sequencing and annotation.</title>
        <authorList>
            <consortium name="The Broad Institute Genomics Platform"/>
            <consortium name="The Broad Institute Genome Sequencing Center for Infectious Disease"/>
            <person name="Wu L."/>
            <person name="Ma J."/>
        </authorList>
    </citation>
    <scope>NUCLEOTIDE SEQUENCE [LARGE SCALE GENOMIC DNA]</scope>
    <source>
        <strain evidence="7">NBRC 108728</strain>
    </source>
</reference>
<dbReference type="Pfam" id="PF03099">
    <property type="entry name" value="BPL_LplA_LipB"/>
    <property type="match status" value="1"/>
</dbReference>
<dbReference type="Gene3D" id="2.30.30.100">
    <property type="match status" value="1"/>
</dbReference>
<evidence type="ECO:0000313" key="6">
    <source>
        <dbReference type="EMBL" id="BDZ51570.1"/>
    </source>
</evidence>
<dbReference type="GO" id="GO:0016874">
    <property type="term" value="F:ligase activity"/>
    <property type="evidence" value="ECO:0007669"/>
    <property type="project" value="UniProtKB-KW"/>
</dbReference>
<evidence type="ECO:0000259" key="4">
    <source>
        <dbReference type="Pfam" id="PF02237"/>
    </source>
</evidence>
<feature type="domain" description="BPL/LPL catalytic" evidence="5">
    <location>
        <begin position="35"/>
        <end position="151"/>
    </location>
</feature>
<keyword evidence="1 6" id="KW-0436">Ligase</keyword>
<dbReference type="EMBL" id="AP027732">
    <property type="protein sequence ID" value="BDZ51570.1"/>
    <property type="molecule type" value="Genomic_DNA"/>
</dbReference>
<dbReference type="PANTHER" id="PTHR12835">
    <property type="entry name" value="BIOTIN PROTEIN LIGASE"/>
    <property type="match status" value="1"/>
</dbReference>
<evidence type="ECO:0000313" key="7">
    <source>
        <dbReference type="Proteomes" id="UP001321486"/>
    </source>
</evidence>
<dbReference type="CDD" id="cd16442">
    <property type="entry name" value="BPL"/>
    <property type="match status" value="1"/>
</dbReference>
<gene>
    <name evidence="6" type="ORF">GCM10025867_38110</name>
</gene>
<feature type="domain" description="Biotin protein ligase C-terminal" evidence="4">
    <location>
        <begin position="219"/>
        <end position="264"/>
    </location>
</feature>
<accession>A0ABN6Y6L1</accession>
<evidence type="ECO:0000256" key="1">
    <source>
        <dbReference type="ARBA" id="ARBA00022598"/>
    </source>
</evidence>
<protein>
    <recommendedName>
        <fullName evidence="3">biotin--[biotin carboxyl-carrier protein] ligase</fullName>
        <ecNumber evidence="3">6.3.4.15</ecNumber>
    </recommendedName>
</protein>
<dbReference type="PANTHER" id="PTHR12835:SF5">
    <property type="entry name" value="BIOTIN--PROTEIN LIGASE"/>
    <property type="match status" value="1"/>
</dbReference>
<dbReference type="RefSeq" id="WP_286344311.1">
    <property type="nucleotide sequence ID" value="NZ_AP027732.1"/>
</dbReference>
<evidence type="ECO:0000259" key="5">
    <source>
        <dbReference type="Pfam" id="PF03099"/>
    </source>
</evidence>
<dbReference type="EC" id="6.3.4.15" evidence="3"/>